<protein>
    <submittedName>
        <fullName evidence="10">Amino-acid ABC transporter integral membrane protein</fullName>
    </submittedName>
</protein>
<dbReference type="PROSITE" id="PS50928">
    <property type="entry name" value="ABC_TM1"/>
    <property type="match status" value="1"/>
</dbReference>
<evidence type="ECO:0000259" key="9">
    <source>
        <dbReference type="PROSITE" id="PS50928"/>
    </source>
</evidence>
<feature type="transmembrane region" description="Helical" evidence="8">
    <location>
        <begin position="156"/>
        <end position="176"/>
    </location>
</feature>
<evidence type="ECO:0000256" key="5">
    <source>
        <dbReference type="ARBA" id="ARBA00022692"/>
    </source>
</evidence>
<dbReference type="PANTHER" id="PTHR30614:SF36">
    <property type="entry name" value="ABC TRANSPORTER MEMBRANE-SPANNING PERMEASE-GLUTAMINE TRANSPORT"/>
    <property type="match status" value="1"/>
</dbReference>
<comment type="similarity">
    <text evidence="2">Belongs to the binding-protein-dependent transport system permease family. HisMQ subfamily.</text>
</comment>
<dbReference type="GO" id="GO:0006865">
    <property type="term" value="P:amino acid transport"/>
    <property type="evidence" value="ECO:0007669"/>
    <property type="project" value="TreeGrafter"/>
</dbReference>
<dbReference type="KEGG" id="hms:HMU03480"/>
<feature type="transmembrane region" description="Helical" evidence="8">
    <location>
        <begin position="65"/>
        <end position="98"/>
    </location>
</feature>
<dbReference type="InterPro" id="IPR010065">
    <property type="entry name" value="AA_ABC_transptr_permease_3TM"/>
</dbReference>
<keyword evidence="4" id="KW-1003">Cell membrane</keyword>
<evidence type="ECO:0000256" key="1">
    <source>
        <dbReference type="ARBA" id="ARBA00004429"/>
    </source>
</evidence>
<evidence type="ECO:0000256" key="7">
    <source>
        <dbReference type="ARBA" id="ARBA00023136"/>
    </source>
</evidence>
<dbReference type="STRING" id="679897.HMU03480"/>
<reference evidence="10 11" key="1">
    <citation type="journal article" date="2010" name="BMC Genomics">
        <title>Comparative genomics and proteomics of Helicobacter mustelae, an ulcerogenic and carcinogenic gastric pathogen.</title>
        <authorList>
            <person name="O'Toole P.W."/>
            <person name="Snelling W.J."/>
            <person name="Canchaya C."/>
            <person name="Forde B.M."/>
            <person name="Hardie K.R."/>
            <person name="Josenhans C."/>
            <person name="Graham R.L.J."/>
            <person name="McMullan G."/>
            <person name="Parkhill J."/>
            <person name="Belda E."/>
            <person name="Bentley S.D."/>
        </authorList>
    </citation>
    <scope>NUCLEOTIDE SEQUENCE [LARGE SCALE GENOMIC DNA]</scope>
    <source>
        <strain evidence="11">ATCC 43772 / LMG 18044 / NCTC 12198 / 12198</strain>
    </source>
</reference>
<evidence type="ECO:0000256" key="4">
    <source>
        <dbReference type="ARBA" id="ARBA00022475"/>
    </source>
</evidence>
<dbReference type="GO" id="GO:0043190">
    <property type="term" value="C:ATP-binding cassette (ABC) transporter complex"/>
    <property type="evidence" value="ECO:0007669"/>
    <property type="project" value="InterPro"/>
</dbReference>
<dbReference type="EMBL" id="FN555004">
    <property type="protein sequence ID" value="CBG39610.1"/>
    <property type="molecule type" value="Genomic_DNA"/>
</dbReference>
<dbReference type="SUPFAM" id="SSF161098">
    <property type="entry name" value="MetI-like"/>
    <property type="match status" value="1"/>
</dbReference>
<proteinExistence type="inferred from homology"/>
<name>D3UGI9_HELM1</name>
<accession>D3UGI9</accession>
<comment type="subcellular location">
    <subcellularLocation>
        <location evidence="1">Cell inner membrane</location>
        <topology evidence="1">Multi-pass membrane protein</topology>
    </subcellularLocation>
    <subcellularLocation>
        <location evidence="8">Cell membrane</location>
        <topology evidence="8">Multi-pass membrane protein</topology>
    </subcellularLocation>
</comment>
<keyword evidence="11" id="KW-1185">Reference proteome</keyword>
<dbReference type="InterPro" id="IPR043429">
    <property type="entry name" value="ArtM/GltK/GlnP/TcyL/YhdX-like"/>
</dbReference>
<dbReference type="InterPro" id="IPR035906">
    <property type="entry name" value="MetI-like_sf"/>
</dbReference>
<feature type="transmembrane region" description="Helical" evidence="8">
    <location>
        <begin position="20"/>
        <end position="53"/>
    </location>
</feature>
<organism evidence="10 11">
    <name type="scientific">Helicobacter mustelae (strain ATCC 43772 / CCUG 25715 / CIP 103759 / LMG 18044 / NCTC 12198 / R85-136P)</name>
    <name type="common">Campylobacter mustelae</name>
    <dbReference type="NCBI Taxonomy" id="679897"/>
    <lineage>
        <taxon>Bacteria</taxon>
        <taxon>Pseudomonadati</taxon>
        <taxon>Campylobacterota</taxon>
        <taxon>Epsilonproteobacteria</taxon>
        <taxon>Campylobacterales</taxon>
        <taxon>Helicobacteraceae</taxon>
        <taxon>Helicobacter</taxon>
    </lineage>
</organism>
<evidence type="ECO:0000256" key="6">
    <source>
        <dbReference type="ARBA" id="ARBA00022989"/>
    </source>
</evidence>
<dbReference type="Gene3D" id="1.10.3720.10">
    <property type="entry name" value="MetI-like"/>
    <property type="match status" value="1"/>
</dbReference>
<dbReference type="GO" id="GO:0022857">
    <property type="term" value="F:transmembrane transporter activity"/>
    <property type="evidence" value="ECO:0007669"/>
    <property type="project" value="InterPro"/>
</dbReference>
<dbReference type="NCBIfam" id="TIGR01726">
    <property type="entry name" value="HEQRo_perm_3TM"/>
    <property type="match status" value="1"/>
</dbReference>
<evidence type="ECO:0000313" key="10">
    <source>
        <dbReference type="EMBL" id="CBG39610.1"/>
    </source>
</evidence>
<dbReference type="PANTHER" id="PTHR30614">
    <property type="entry name" value="MEMBRANE COMPONENT OF AMINO ACID ABC TRANSPORTER"/>
    <property type="match status" value="1"/>
</dbReference>
<dbReference type="Pfam" id="PF00528">
    <property type="entry name" value="BPD_transp_1"/>
    <property type="match status" value="1"/>
</dbReference>
<sequence length="218" mass="24823">MEVLWDVHTLLRILDGIKNTLYISLVAIFFSIIGGFLFGILMNSPFLLLRFLCRLYLESIRIIPIIAWLFIVYFGFSSLFSLSALQASIIVFSLWGIAEFGDLVRGAITSIPPHQTQSARALGLSALQIQFFVILPQTLLQLLPSSLNLATRMIKTTALVSLIGVMDLLKIGQQIIELKSLEFPQVSFFIYGEIFFIYFVLCYFLSFFGDRLEKKLRF</sequence>
<dbReference type="CDD" id="cd06261">
    <property type="entry name" value="TM_PBP2"/>
    <property type="match status" value="1"/>
</dbReference>
<evidence type="ECO:0000256" key="3">
    <source>
        <dbReference type="ARBA" id="ARBA00022448"/>
    </source>
</evidence>
<dbReference type="AlphaFoldDB" id="D3UGI9"/>
<evidence type="ECO:0000256" key="2">
    <source>
        <dbReference type="ARBA" id="ARBA00010072"/>
    </source>
</evidence>
<gene>
    <name evidence="10" type="ordered locus">HMU03480</name>
</gene>
<dbReference type="HOGENOM" id="CLU_019602_1_0_7"/>
<feature type="transmembrane region" description="Helical" evidence="8">
    <location>
        <begin position="188"/>
        <end position="208"/>
    </location>
</feature>
<dbReference type="eggNOG" id="COG0765">
    <property type="taxonomic scope" value="Bacteria"/>
</dbReference>
<dbReference type="InterPro" id="IPR000515">
    <property type="entry name" value="MetI-like"/>
</dbReference>
<keyword evidence="5 8" id="KW-0812">Transmembrane</keyword>
<dbReference type="RefSeq" id="WP_013022702.1">
    <property type="nucleotide sequence ID" value="NC_013949.1"/>
</dbReference>
<feature type="domain" description="ABC transmembrane type-1" evidence="9">
    <location>
        <begin position="17"/>
        <end position="209"/>
    </location>
</feature>
<keyword evidence="6 8" id="KW-1133">Transmembrane helix</keyword>
<keyword evidence="7 8" id="KW-0472">Membrane</keyword>
<dbReference type="Proteomes" id="UP000001522">
    <property type="component" value="Chromosome"/>
</dbReference>
<keyword evidence="3 8" id="KW-0813">Transport</keyword>
<evidence type="ECO:0000313" key="11">
    <source>
        <dbReference type="Proteomes" id="UP000001522"/>
    </source>
</evidence>
<evidence type="ECO:0000256" key="8">
    <source>
        <dbReference type="RuleBase" id="RU363032"/>
    </source>
</evidence>